<organism evidence="2 3">
    <name type="scientific">Candidatus Portnoybacteria bacterium CG11_big_fil_rev_8_21_14_0_20_44_10</name>
    <dbReference type="NCBI Taxonomy" id="1974818"/>
    <lineage>
        <taxon>Bacteria</taxon>
        <taxon>Candidatus Portnoyibacteriota</taxon>
    </lineage>
</organism>
<reference evidence="2 3" key="1">
    <citation type="submission" date="2017-09" db="EMBL/GenBank/DDBJ databases">
        <title>Depth-based differentiation of microbial function through sediment-hosted aquifers and enrichment of novel symbionts in the deep terrestrial subsurface.</title>
        <authorList>
            <person name="Probst A.J."/>
            <person name="Ladd B."/>
            <person name="Jarett J.K."/>
            <person name="Geller-Mcgrath D.E."/>
            <person name="Sieber C.M."/>
            <person name="Emerson J.B."/>
            <person name="Anantharaman K."/>
            <person name="Thomas B.C."/>
            <person name="Malmstrom R."/>
            <person name="Stieglmeier M."/>
            <person name="Klingl A."/>
            <person name="Woyke T."/>
            <person name="Ryan C.M."/>
            <person name="Banfield J.F."/>
        </authorList>
    </citation>
    <scope>NUCLEOTIDE SEQUENCE [LARGE SCALE GENOMIC DNA]</scope>
    <source>
        <strain evidence="2">CG11_big_fil_rev_8_21_14_0_20_44_10</strain>
    </source>
</reference>
<dbReference type="InterPro" id="IPR000305">
    <property type="entry name" value="GIY-YIG_endonuc"/>
</dbReference>
<sequence>MFYVYSLNCSNGSYVGCTDNLKERLERHKKGNVPATVKRLPLNLEFYIALKDRYKAFELEKYLKSASGRAFIKKHFL</sequence>
<gene>
    <name evidence="2" type="ORF">COV85_00670</name>
</gene>
<dbReference type="InterPro" id="IPR035901">
    <property type="entry name" value="GIY-YIG_endonuc_sf"/>
</dbReference>
<dbReference type="AlphaFoldDB" id="A0A2H0KRE3"/>
<protein>
    <recommendedName>
        <fullName evidence="1">GIY-YIG domain-containing protein</fullName>
    </recommendedName>
</protein>
<dbReference type="PROSITE" id="PS50164">
    <property type="entry name" value="GIY_YIG"/>
    <property type="match status" value="1"/>
</dbReference>
<name>A0A2H0KRE3_9BACT</name>
<evidence type="ECO:0000259" key="1">
    <source>
        <dbReference type="PROSITE" id="PS50164"/>
    </source>
</evidence>
<dbReference type="Pfam" id="PF01541">
    <property type="entry name" value="GIY-YIG"/>
    <property type="match status" value="1"/>
</dbReference>
<feature type="domain" description="GIY-YIG" evidence="1">
    <location>
        <begin position="1"/>
        <end position="73"/>
    </location>
</feature>
<dbReference type="Proteomes" id="UP000231550">
    <property type="component" value="Unassembled WGS sequence"/>
</dbReference>
<dbReference type="Gene3D" id="3.40.1440.10">
    <property type="entry name" value="GIY-YIG endonuclease"/>
    <property type="match status" value="1"/>
</dbReference>
<evidence type="ECO:0000313" key="3">
    <source>
        <dbReference type="Proteomes" id="UP000231550"/>
    </source>
</evidence>
<accession>A0A2H0KRE3</accession>
<comment type="caution">
    <text evidence="2">The sequence shown here is derived from an EMBL/GenBank/DDBJ whole genome shotgun (WGS) entry which is preliminary data.</text>
</comment>
<dbReference type="SUPFAM" id="SSF82771">
    <property type="entry name" value="GIY-YIG endonuclease"/>
    <property type="match status" value="1"/>
</dbReference>
<proteinExistence type="predicted"/>
<dbReference type="EMBL" id="PCVN01000020">
    <property type="protein sequence ID" value="PIQ74706.1"/>
    <property type="molecule type" value="Genomic_DNA"/>
</dbReference>
<evidence type="ECO:0000313" key="2">
    <source>
        <dbReference type="EMBL" id="PIQ74706.1"/>
    </source>
</evidence>